<reference evidence="2" key="1">
    <citation type="submission" date="2015-10" db="EMBL/GenBank/DDBJ databases">
        <authorList>
            <person name="Gilbert D.G."/>
        </authorList>
    </citation>
    <scope>NUCLEOTIDE SEQUENCE</scope>
</reference>
<sequence length="61" mass="7411">MAMAYKSWLLIIFVIPIHIFWVWHVQKEENYMIDKFGSAYADYMNTIGQFFPRFTVDRENS</sequence>
<accession>A0A160VEY9</accession>
<evidence type="ECO:0000313" key="2">
    <source>
        <dbReference type="EMBL" id="CUV09063.1"/>
    </source>
</evidence>
<keyword evidence="1" id="KW-0812">Transmembrane</keyword>
<organism evidence="2">
    <name type="scientific">hydrothermal vent metagenome</name>
    <dbReference type="NCBI Taxonomy" id="652676"/>
    <lineage>
        <taxon>unclassified sequences</taxon>
        <taxon>metagenomes</taxon>
        <taxon>ecological metagenomes</taxon>
    </lineage>
</organism>
<dbReference type="EMBL" id="FAXC01000169">
    <property type="protein sequence ID" value="CUV09063.1"/>
    <property type="molecule type" value="Genomic_DNA"/>
</dbReference>
<dbReference type="AlphaFoldDB" id="A0A160VEY9"/>
<name>A0A160VEY9_9ZZZZ</name>
<proteinExistence type="predicted"/>
<keyword evidence="1" id="KW-0472">Membrane</keyword>
<evidence type="ECO:0000256" key="1">
    <source>
        <dbReference type="SAM" id="Phobius"/>
    </source>
</evidence>
<keyword evidence="1" id="KW-1133">Transmembrane helix</keyword>
<protein>
    <submittedName>
        <fullName evidence="2">Uncharacterized protein</fullName>
    </submittedName>
</protein>
<dbReference type="Gene3D" id="1.20.120.1630">
    <property type="match status" value="1"/>
</dbReference>
<gene>
    <name evidence="2" type="ORF">MGWOODY_Mmi2227</name>
</gene>
<feature type="transmembrane region" description="Helical" evidence="1">
    <location>
        <begin position="6"/>
        <end position="25"/>
    </location>
</feature>